<reference evidence="12" key="1">
    <citation type="submission" date="2020-05" db="EMBL/GenBank/DDBJ databases">
        <title>Sulfur intermediates as new biogeochemical hubs in an aquatic model microbial ecosystem.</title>
        <authorList>
            <person name="Vigneron A."/>
        </authorList>
    </citation>
    <scope>NUCLEOTIDE SEQUENCE</scope>
    <source>
        <strain evidence="12">Bin.250</strain>
    </source>
</reference>
<evidence type="ECO:0000256" key="6">
    <source>
        <dbReference type="ARBA" id="ARBA00023098"/>
    </source>
</evidence>
<keyword evidence="4 10" id="KW-0276">Fatty acid metabolism</keyword>
<evidence type="ECO:0000256" key="7">
    <source>
        <dbReference type="ARBA" id="ARBA00023160"/>
    </source>
</evidence>
<sequence length="129" mass="13652">MILGIGTDLVQISRIAVALARWGEKFASKILAESELAQFRMNPNAAFLAKRFAAKEAVAKALGTGMRLGVNFPQIAVVGKPGYRPEISMTGAAAERARSMGVVSSHLSISDEQEYALAFVVLEGLGGKS</sequence>
<comment type="subcellular location">
    <subcellularLocation>
        <location evidence="10">Cytoplasm</location>
    </subcellularLocation>
</comment>
<proteinExistence type="inferred from homology"/>
<evidence type="ECO:0000256" key="1">
    <source>
        <dbReference type="ARBA" id="ARBA00022516"/>
    </source>
</evidence>
<evidence type="ECO:0000256" key="5">
    <source>
        <dbReference type="ARBA" id="ARBA00022842"/>
    </source>
</evidence>
<evidence type="ECO:0000256" key="2">
    <source>
        <dbReference type="ARBA" id="ARBA00022679"/>
    </source>
</evidence>
<evidence type="ECO:0000259" key="11">
    <source>
        <dbReference type="Pfam" id="PF01648"/>
    </source>
</evidence>
<dbReference type="NCBIfam" id="TIGR00556">
    <property type="entry name" value="pantethn_trn"/>
    <property type="match status" value="1"/>
</dbReference>
<comment type="similarity">
    <text evidence="10">Belongs to the P-Pant transferase superfamily. AcpS family.</text>
</comment>
<dbReference type="Pfam" id="PF01648">
    <property type="entry name" value="ACPS"/>
    <property type="match status" value="1"/>
</dbReference>
<evidence type="ECO:0000256" key="3">
    <source>
        <dbReference type="ARBA" id="ARBA00022723"/>
    </source>
</evidence>
<feature type="binding site" evidence="10">
    <location>
        <position position="8"/>
    </location>
    <ligand>
        <name>Mg(2+)</name>
        <dbReference type="ChEBI" id="CHEBI:18420"/>
    </ligand>
</feature>
<keyword evidence="6 10" id="KW-0443">Lipid metabolism</keyword>
<accession>A0A972VZD8</accession>
<comment type="function">
    <text evidence="10">Transfers the 4'-phosphopantetheine moiety from coenzyme A to a Ser of acyl-carrier-protein.</text>
</comment>
<dbReference type="InterPro" id="IPR002582">
    <property type="entry name" value="ACPS"/>
</dbReference>
<dbReference type="GO" id="GO:0006633">
    <property type="term" value="P:fatty acid biosynthetic process"/>
    <property type="evidence" value="ECO:0007669"/>
    <property type="project" value="UniProtKB-UniRule"/>
</dbReference>
<protein>
    <recommendedName>
        <fullName evidence="10">Holo-[acyl-carrier-protein] synthase</fullName>
        <shortName evidence="10">Holo-ACP synthase</shortName>
        <ecNumber evidence="10">2.7.8.7</ecNumber>
    </recommendedName>
    <alternativeName>
        <fullName evidence="10">4'-phosphopantetheinyl transferase AcpS</fullName>
    </alternativeName>
</protein>
<dbReference type="SUPFAM" id="SSF56214">
    <property type="entry name" value="4'-phosphopantetheinyl transferase"/>
    <property type="match status" value="1"/>
</dbReference>
<evidence type="ECO:0000313" key="13">
    <source>
        <dbReference type="Proteomes" id="UP000754644"/>
    </source>
</evidence>
<name>A0A972VZD8_9GAMM</name>
<dbReference type="GO" id="GO:0005737">
    <property type="term" value="C:cytoplasm"/>
    <property type="evidence" value="ECO:0007669"/>
    <property type="project" value="UniProtKB-SubCell"/>
</dbReference>
<organism evidence="12 13">
    <name type="scientific">SAR86 cluster bacterium</name>
    <dbReference type="NCBI Taxonomy" id="2030880"/>
    <lineage>
        <taxon>Bacteria</taxon>
        <taxon>Pseudomonadati</taxon>
        <taxon>Pseudomonadota</taxon>
        <taxon>Gammaproteobacteria</taxon>
        <taxon>SAR86 cluster</taxon>
    </lineage>
</organism>
<keyword evidence="1 10" id="KW-0444">Lipid biosynthesis</keyword>
<comment type="function">
    <text evidence="9">Transfers the 4'-phosphopantetheine moiety from coenzyme A to the 'Ser-36' of acyl-carrier-protein.</text>
</comment>
<keyword evidence="10" id="KW-0963">Cytoplasm</keyword>
<dbReference type="NCBIfam" id="TIGR00516">
    <property type="entry name" value="acpS"/>
    <property type="match status" value="1"/>
</dbReference>
<dbReference type="EMBL" id="JABMOJ010000404">
    <property type="protein sequence ID" value="NQV65817.1"/>
    <property type="molecule type" value="Genomic_DNA"/>
</dbReference>
<evidence type="ECO:0000256" key="4">
    <source>
        <dbReference type="ARBA" id="ARBA00022832"/>
    </source>
</evidence>
<dbReference type="InterPro" id="IPR008278">
    <property type="entry name" value="4-PPantetheinyl_Trfase_dom"/>
</dbReference>
<keyword evidence="2 10" id="KW-0808">Transferase</keyword>
<comment type="catalytic activity">
    <reaction evidence="8 10">
        <text>apo-[ACP] + CoA = holo-[ACP] + adenosine 3',5'-bisphosphate + H(+)</text>
        <dbReference type="Rhea" id="RHEA:12068"/>
        <dbReference type="Rhea" id="RHEA-COMP:9685"/>
        <dbReference type="Rhea" id="RHEA-COMP:9690"/>
        <dbReference type="ChEBI" id="CHEBI:15378"/>
        <dbReference type="ChEBI" id="CHEBI:29999"/>
        <dbReference type="ChEBI" id="CHEBI:57287"/>
        <dbReference type="ChEBI" id="CHEBI:58343"/>
        <dbReference type="ChEBI" id="CHEBI:64479"/>
        <dbReference type="EC" id="2.7.8.7"/>
    </reaction>
</comment>
<feature type="binding site" evidence="10">
    <location>
        <position position="56"/>
    </location>
    <ligand>
        <name>Mg(2+)</name>
        <dbReference type="ChEBI" id="CHEBI:18420"/>
    </ligand>
</feature>
<dbReference type="InterPro" id="IPR037143">
    <property type="entry name" value="4-PPantetheinyl_Trfase_dom_sf"/>
</dbReference>
<keyword evidence="7 10" id="KW-0275">Fatty acid biosynthesis</keyword>
<dbReference type="InterPro" id="IPR004568">
    <property type="entry name" value="Ppantetheine-prot_Trfase_dom"/>
</dbReference>
<dbReference type="AlphaFoldDB" id="A0A972VZD8"/>
<comment type="cofactor">
    <cofactor evidence="10">
        <name>Mg(2+)</name>
        <dbReference type="ChEBI" id="CHEBI:18420"/>
    </cofactor>
</comment>
<dbReference type="HAMAP" id="MF_00101">
    <property type="entry name" value="AcpS"/>
    <property type="match status" value="1"/>
</dbReference>
<evidence type="ECO:0000313" key="12">
    <source>
        <dbReference type="EMBL" id="NQV65817.1"/>
    </source>
</evidence>
<keyword evidence="3 10" id="KW-0479">Metal-binding</keyword>
<dbReference type="Gene3D" id="3.90.470.20">
    <property type="entry name" value="4'-phosphopantetheinyl transferase domain"/>
    <property type="match status" value="1"/>
</dbReference>
<dbReference type="GO" id="GO:0000287">
    <property type="term" value="F:magnesium ion binding"/>
    <property type="evidence" value="ECO:0007669"/>
    <property type="project" value="UniProtKB-UniRule"/>
</dbReference>
<evidence type="ECO:0000256" key="10">
    <source>
        <dbReference type="HAMAP-Rule" id="MF_00101"/>
    </source>
</evidence>
<comment type="caution">
    <text evidence="12">The sequence shown here is derived from an EMBL/GenBank/DDBJ whole genome shotgun (WGS) entry which is preliminary data.</text>
</comment>
<dbReference type="Proteomes" id="UP000754644">
    <property type="component" value="Unassembled WGS sequence"/>
</dbReference>
<dbReference type="GO" id="GO:0008897">
    <property type="term" value="F:holo-[acyl-carrier-protein] synthase activity"/>
    <property type="evidence" value="ECO:0007669"/>
    <property type="project" value="UniProtKB-UniRule"/>
</dbReference>
<dbReference type="EC" id="2.7.8.7" evidence="10"/>
<evidence type="ECO:0000256" key="8">
    <source>
        <dbReference type="ARBA" id="ARBA00050875"/>
    </source>
</evidence>
<feature type="domain" description="4'-phosphopantetheinyl transferase" evidence="11">
    <location>
        <begin position="4"/>
        <end position="119"/>
    </location>
</feature>
<evidence type="ECO:0000256" key="9">
    <source>
        <dbReference type="ARBA" id="ARBA00054726"/>
    </source>
</evidence>
<dbReference type="FunFam" id="3.90.470.20:FF:000001">
    <property type="entry name" value="Holo-[acyl-carrier-protein] synthase"/>
    <property type="match status" value="1"/>
</dbReference>
<keyword evidence="5 10" id="KW-0460">Magnesium</keyword>
<gene>
    <name evidence="10" type="primary">acpS</name>
    <name evidence="12" type="ORF">HQ497_10685</name>
</gene>